<dbReference type="PANTHER" id="PTHR12835">
    <property type="entry name" value="BIOTIN PROTEIN LIGASE"/>
    <property type="match status" value="1"/>
</dbReference>
<dbReference type="InterPro" id="IPR029062">
    <property type="entry name" value="Class_I_gatase-like"/>
</dbReference>
<proteinExistence type="predicted"/>
<accession>G8JWY8</accession>
<dbReference type="InterPro" id="IPR045864">
    <property type="entry name" value="aa-tRNA-synth_II/BPL/LPL"/>
</dbReference>
<dbReference type="InterPro" id="IPR004143">
    <property type="entry name" value="BPL_LPL_catalytic"/>
</dbReference>
<dbReference type="FunCoup" id="G8JWY8">
    <property type="interactions" value="122"/>
</dbReference>
<dbReference type="InterPro" id="IPR019197">
    <property type="entry name" value="Biotin-prot_ligase_N"/>
</dbReference>
<evidence type="ECO:0000259" key="1">
    <source>
        <dbReference type="PROSITE" id="PS51733"/>
    </source>
</evidence>
<dbReference type="OrthoDB" id="10250105at2759"/>
<dbReference type="eggNOG" id="KOG1536">
    <property type="taxonomic scope" value="Eukaryota"/>
</dbReference>
<dbReference type="Gene3D" id="3.40.50.880">
    <property type="match status" value="1"/>
</dbReference>
<dbReference type="KEGG" id="erc:Ecym_8066"/>
<dbReference type="Pfam" id="PF09825">
    <property type="entry name" value="BPL_N"/>
    <property type="match status" value="1"/>
</dbReference>
<dbReference type="Gene3D" id="3.30.930.10">
    <property type="entry name" value="Bira Bifunctional Protein, Domain 2"/>
    <property type="match status" value="1"/>
</dbReference>
<dbReference type="HOGENOM" id="CLU_006150_1_1_1"/>
<sequence length="686" mass="75914">MNVYIYNGPGTSSESVSQTVTILRHFLEPYYAVSTISPRSLSNEAWYSKTSALVFPGGADIPYVKACKSATALIKKFVSKQGGIYIGICAGSYFGSGRVEFDVDGPLGVVGNRDLQFFPGIARGPAFRGFEYNSEAGARAPILKPSNADGEEFAVYFNGGPVFVDAHKYANVEILAEYQEDLDVPCSDDIDSAQIPSAASVILCKVGKGKALLSGAHFEFNPGLLMTSQRKDDKRKIIDTLKEHEKARLAFLREILIKAGLRFNTSRLSSQIPSLTPLVACSVHNGQLLHQFAESLKGESTKEGNRFEFKSNADTFHLYQGFSAYESTRDDLRDKDLNIVIKPLLIGTDHDMLPSPALTPNFDIKKYFDNLNADTSLGSILLYGEVVTSTSTLLDSNKTLLHKMPENSVLFVSTLQVAGRGRGNNVWVNPRGVSASTVCINLPVVSPRTGDKISIAFVQYLSMLAYCEAILSYAPGFEDIPIRIKWPNDMYALDPEYYRRNDIKLVGKGIKSNIIPLSEVERVYVKISGMLVNSNFINNKYSLLIGCGINLFNEAPTTSVMTWVNILNKERALVDLDPLPKIEIERLLALYMTKLGSLISDFINYGPKLALPRYYRLWLHSGQIVHLQDYNNTRAMITGITSDYGLLIARELKQGSDNEFTGLEYTLQPDGNSFDIFKGLISKKLT</sequence>
<dbReference type="Pfam" id="PF02237">
    <property type="entry name" value="BPL_C"/>
    <property type="match status" value="1"/>
</dbReference>
<name>G8JWY8_ERECY</name>
<protein>
    <recommendedName>
        <fullName evidence="1">BPL/LPL catalytic domain-containing protein</fullName>
    </recommendedName>
</protein>
<reference evidence="3" key="1">
    <citation type="journal article" date="2012" name="G3 (Bethesda)">
        <title>Pichia sorbitophila, an interspecies yeast hybrid reveals early steps of genome resolution following polyploidization.</title>
        <authorList>
            <person name="Leh Louis V."/>
            <person name="Despons L."/>
            <person name="Friedrich A."/>
            <person name="Martin T."/>
            <person name="Durrens P."/>
            <person name="Casaregola S."/>
            <person name="Neuveglise C."/>
            <person name="Fairhead C."/>
            <person name="Marck C."/>
            <person name="Cruz J.A."/>
            <person name="Straub M.L."/>
            <person name="Kugler V."/>
            <person name="Sacerdot C."/>
            <person name="Uzunov Z."/>
            <person name="Thierry A."/>
            <person name="Weiss S."/>
            <person name="Bleykasten C."/>
            <person name="De Montigny J."/>
            <person name="Jacques N."/>
            <person name="Jung P."/>
            <person name="Lemaire M."/>
            <person name="Mallet S."/>
            <person name="Morel G."/>
            <person name="Richard G.F."/>
            <person name="Sarkar A."/>
            <person name="Savel G."/>
            <person name="Schacherer J."/>
            <person name="Seret M.L."/>
            <person name="Talla E."/>
            <person name="Samson G."/>
            <person name="Jubin C."/>
            <person name="Poulain J."/>
            <person name="Vacherie B."/>
            <person name="Barbe V."/>
            <person name="Pelletier E."/>
            <person name="Sherman D.J."/>
            <person name="Westhof E."/>
            <person name="Weissenbach J."/>
            <person name="Baret P.V."/>
            <person name="Wincker P."/>
            <person name="Gaillardin C."/>
            <person name="Dujon B."/>
            <person name="Souciet J.L."/>
        </authorList>
    </citation>
    <scope>NUCLEOTIDE SEQUENCE [LARGE SCALE GENOMIC DNA]</scope>
    <source>
        <strain evidence="3">CBS 270.75 / DBVPG 7215 / KCTC 17166 / NRRL Y-17582</strain>
    </source>
</reference>
<dbReference type="Pfam" id="PF03099">
    <property type="entry name" value="BPL_LplA_LipB"/>
    <property type="match status" value="1"/>
</dbReference>
<dbReference type="OMA" id="HHAFYSN"/>
<dbReference type="GO" id="GO:0005737">
    <property type="term" value="C:cytoplasm"/>
    <property type="evidence" value="ECO:0007669"/>
    <property type="project" value="TreeGrafter"/>
</dbReference>
<dbReference type="AlphaFoldDB" id="G8JWY8"/>
<dbReference type="SUPFAM" id="SSF52317">
    <property type="entry name" value="Class I glutamine amidotransferase-like"/>
    <property type="match status" value="1"/>
</dbReference>
<dbReference type="GeneID" id="11469847"/>
<feature type="domain" description="BPL/LPL catalytic" evidence="1">
    <location>
        <begin position="372"/>
        <end position="603"/>
    </location>
</feature>
<dbReference type="EMBL" id="CP002504">
    <property type="protein sequence ID" value="AET41362.1"/>
    <property type="molecule type" value="Genomic_DNA"/>
</dbReference>
<dbReference type="Proteomes" id="UP000006790">
    <property type="component" value="Chromosome 8"/>
</dbReference>
<dbReference type="STRING" id="931890.G8JWY8"/>
<dbReference type="CDD" id="cd03144">
    <property type="entry name" value="GATase1_ScBLP_like"/>
    <property type="match status" value="1"/>
</dbReference>
<keyword evidence="3" id="KW-1185">Reference proteome</keyword>
<evidence type="ECO:0000313" key="2">
    <source>
        <dbReference type="EMBL" id="AET41362.1"/>
    </source>
</evidence>
<dbReference type="InterPro" id="IPR003142">
    <property type="entry name" value="BPL_C"/>
</dbReference>
<gene>
    <name evidence="2" type="ordered locus">Ecym_8066</name>
</gene>
<dbReference type="SUPFAM" id="SSF55681">
    <property type="entry name" value="Class II aaRS and biotin synthetases"/>
    <property type="match status" value="1"/>
</dbReference>
<organism evidence="2 3">
    <name type="scientific">Eremothecium cymbalariae (strain CBS 270.75 / DBVPG 7215 / KCTC 17166 / NRRL Y-17582)</name>
    <name type="common">Yeast</name>
    <dbReference type="NCBI Taxonomy" id="931890"/>
    <lineage>
        <taxon>Eukaryota</taxon>
        <taxon>Fungi</taxon>
        <taxon>Dikarya</taxon>
        <taxon>Ascomycota</taxon>
        <taxon>Saccharomycotina</taxon>
        <taxon>Saccharomycetes</taxon>
        <taxon>Saccharomycetales</taxon>
        <taxon>Saccharomycetaceae</taxon>
        <taxon>Eremothecium</taxon>
    </lineage>
</organism>
<dbReference type="GO" id="GO:0004077">
    <property type="term" value="F:biotin--[biotin carboxyl-carrier protein] ligase activity"/>
    <property type="evidence" value="ECO:0007669"/>
    <property type="project" value="EnsemblFungi"/>
</dbReference>
<evidence type="ECO:0000313" key="3">
    <source>
        <dbReference type="Proteomes" id="UP000006790"/>
    </source>
</evidence>
<dbReference type="PROSITE" id="PS51733">
    <property type="entry name" value="BPL_LPL_CATALYTIC"/>
    <property type="match status" value="1"/>
</dbReference>
<dbReference type="RefSeq" id="XP_003648179.1">
    <property type="nucleotide sequence ID" value="XM_003648131.1"/>
</dbReference>
<dbReference type="InParanoid" id="G8JWY8"/>
<dbReference type="PANTHER" id="PTHR12835:SF5">
    <property type="entry name" value="BIOTIN--PROTEIN LIGASE"/>
    <property type="match status" value="1"/>
</dbReference>